<name>A0A8J2Z0U1_9PROT</name>
<evidence type="ECO:0000313" key="4">
    <source>
        <dbReference type="EMBL" id="GGF48638.1"/>
    </source>
</evidence>
<dbReference type="AlphaFoldDB" id="A0A8J2Z0U1"/>
<dbReference type="GO" id="GO:0120010">
    <property type="term" value="P:intermembrane phospholipid transfer"/>
    <property type="evidence" value="ECO:0007669"/>
    <property type="project" value="TreeGrafter"/>
</dbReference>
<dbReference type="Pfam" id="PF04333">
    <property type="entry name" value="MlaA"/>
    <property type="match status" value="1"/>
</dbReference>
<gene>
    <name evidence="4" type="ORF">GCM10011611_63780</name>
</gene>
<dbReference type="Proteomes" id="UP000646365">
    <property type="component" value="Unassembled WGS sequence"/>
</dbReference>
<keyword evidence="5" id="KW-1185">Reference proteome</keyword>
<evidence type="ECO:0000256" key="1">
    <source>
        <dbReference type="ARBA" id="ARBA00010634"/>
    </source>
</evidence>
<dbReference type="PANTHER" id="PTHR30035">
    <property type="entry name" value="LIPOPROTEIN VACJ-RELATED"/>
    <property type="match status" value="1"/>
</dbReference>
<dbReference type="RefSeq" id="WP_229744123.1">
    <property type="nucleotide sequence ID" value="NZ_BMJQ01000028.1"/>
</dbReference>
<evidence type="ECO:0000256" key="3">
    <source>
        <dbReference type="SAM" id="MobiDB-lite"/>
    </source>
</evidence>
<dbReference type="PANTHER" id="PTHR30035:SF3">
    <property type="entry name" value="INTERMEMBRANE PHOSPHOLIPID TRANSPORT SYSTEM LIPOPROTEIN MLAA"/>
    <property type="match status" value="1"/>
</dbReference>
<dbReference type="PRINTS" id="PR01805">
    <property type="entry name" value="VACJLIPOPROT"/>
</dbReference>
<sequence>MADEPNDPAESVNRAIFAGNQFLDRHVLKPTAQAYLDDVPERARRGLHNFVANLHEPEVLVNDLLQGNLSRASVTGQRFVLDTTLGGAGLFDVATDWGLPGHAADFGQTFGVWGIGPGPAVQLPLLGPSNVRDTVGQVASIVASPLSQISSSTVSDINLAGGALGVVDGRAELLPETDSLERSSLDYYATLRSLMAQHRAAFVEEGREGKVADHPATPATEPPALPEQQP</sequence>
<comment type="similarity">
    <text evidence="1">Belongs to the MlaA family.</text>
</comment>
<proteinExistence type="inferred from homology"/>
<dbReference type="EMBL" id="BMJQ01000028">
    <property type="protein sequence ID" value="GGF48638.1"/>
    <property type="molecule type" value="Genomic_DNA"/>
</dbReference>
<accession>A0A8J2Z0U1</accession>
<evidence type="ECO:0000256" key="2">
    <source>
        <dbReference type="ARBA" id="ARBA00022729"/>
    </source>
</evidence>
<reference evidence="4" key="2">
    <citation type="submission" date="2020-09" db="EMBL/GenBank/DDBJ databases">
        <authorList>
            <person name="Sun Q."/>
            <person name="Zhou Y."/>
        </authorList>
    </citation>
    <scope>NUCLEOTIDE SEQUENCE</scope>
    <source>
        <strain evidence="4">CGMCC 1.15725</strain>
    </source>
</reference>
<comment type="caution">
    <text evidence="4">The sequence shown here is derived from an EMBL/GenBank/DDBJ whole genome shotgun (WGS) entry which is preliminary data.</text>
</comment>
<protein>
    <recommendedName>
        <fullName evidence="6">VacJ family lipoprotein</fullName>
    </recommendedName>
</protein>
<feature type="region of interest" description="Disordered" evidence="3">
    <location>
        <begin position="206"/>
        <end position="230"/>
    </location>
</feature>
<dbReference type="InterPro" id="IPR007428">
    <property type="entry name" value="MlaA"/>
</dbReference>
<reference evidence="4" key="1">
    <citation type="journal article" date="2014" name="Int. J. Syst. Evol. Microbiol.">
        <title>Complete genome sequence of Corynebacterium casei LMG S-19264T (=DSM 44701T), isolated from a smear-ripened cheese.</title>
        <authorList>
            <consortium name="US DOE Joint Genome Institute (JGI-PGF)"/>
            <person name="Walter F."/>
            <person name="Albersmeier A."/>
            <person name="Kalinowski J."/>
            <person name="Ruckert C."/>
        </authorList>
    </citation>
    <scope>NUCLEOTIDE SEQUENCE</scope>
    <source>
        <strain evidence="4">CGMCC 1.15725</strain>
    </source>
</reference>
<keyword evidence="2" id="KW-0732">Signal</keyword>
<feature type="compositionally biased region" description="Pro residues" evidence="3">
    <location>
        <begin position="220"/>
        <end position="230"/>
    </location>
</feature>
<evidence type="ECO:0000313" key="5">
    <source>
        <dbReference type="Proteomes" id="UP000646365"/>
    </source>
</evidence>
<dbReference type="GO" id="GO:0016020">
    <property type="term" value="C:membrane"/>
    <property type="evidence" value="ECO:0007669"/>
    <property type="project" value="InterPro"/>
</dbReference>
<evidence type="ECO:0008006" key="6">
    <source>
        <dbReference type="Google" id="ProtNLM"/>
    </source>
</evidence>
<organism evidence="4 5">
    <name type="scientific">Aliidongia dinghuensis</name>
    <dbReference type="NCBI Taxonomy" id="1867774"/>
    <lineage>
        <taxon>Bacteria</taxon>
        <taxon>Pseudomonadati</taxon>
        <taxon>Pseudomonadota</taxon>
        <taxon>Alphaproteobacteria</taxon>
        <taxon>Rhodospirillales</taxon>
        <taxon>Dongiaceae</taxon>
        <taxon>Aliidongia</taxon>
    </lineage>
</organism>